<protein>
    <submittedName>
        <fullName evidence="1">Methyl-CpG-binding protein 2-like</fullName>
    </submittedName>
</protein>
<comment type="caution">
    <text evidence="1">The sequence shown here is derived from an EMBL/GenBank/DDBJ whole genome shotgun (WGS) entry which is preliminary data.</text>
</comment>
<name>A0AAD8GVQ7_9APIA</name>
<dbReference type="EMBL" id="JAUIZM010000011">
    <property type="protein sequence ID" value="KAK1356272.1"/>
    <property type="molecule type" value="Genomic_DNA"/>
</dbReference>
<accession>A0AAD8GVQ7</accession>
<gene>
    <name evidence="1" type="ORF">POM88_049528</name>
</gene>
<organism evidence="1 2">
    <name type="scientific">Heracleum sosnowskyi</name>
    <dbReference type="NCBI Taxonomy" id="360622"/>
    <lineage>
        <taxon>Eukaryota</taxon>
        <taxon>Viridiplantae</taxon>
        <taxon>Streptophyta</taxon>
        <taxon>Embryophyta</taxon>
        <taxon>Tracheophyta</taxon>
        <taxon>Spermatophyta</taxon>
        <taxon>Magnoliopsida</taxon>
        <taxon>eudicotyledons</taxon>
        <taxon>Gunneridae</taxon>
        <taxon>Pentapetalae</taxon>
        <taxon>asterids</taxon>
        <taxon>campanulids</taxon>
        <taxon>Apiales</taxon>
        <taxon>Apiaceae</taxon>
        <taxon>Apioideae</taxon>
        <taxon>apioid superclade</taxon>
        <taxon>Tordylieae</taxon>
        <taxon>Tordyliinae</taxon>
        <taxon>Heracleum</taxon>
    </lineage>
</organism>
<evidence type="ECO:0000313" key="2">
    <source>
        <dbReference type="Proteomes" id="UP001237642"/>
    </source>
</evidence>
<proteinExistence type="predicted"/>
<sequence>MNKHSGTQQLRSGKIPAFGNWDQVKELPITQYFENARQAGLKTTNASNHNSRQLNNVAAQNNMYISPHFPGNNKKRNTTIKTYTHFQKCEKKVGKISYAGGMHKQNQLQNQNITTATGVASASHRKLLPIIKPVDEDLYKIPSEILHNSNRKKFFGFFSRCFVPHTT</sequence>
<dbReference type="PANTHER" id="PTHR33699">
    <property type="entry name" value="EXPRESSED PROTEIN"/>
    <property type="match status" value="1"/>
</dbReference>
<keyword evidence="2" id="KW-1185">Reference proteome</keyword>
<evidence type="ECO:0000313" key="1">
    <source>
        <dbReference type="EMBL" id="KAK1356272.1"/>
    </source>
</evidence>
<dbReference type="AlphaFoldDB" id="A0AAD8GVQ7"/>
<dbReference type="Proteomes" id="UP001237642">
    <property type="component" value="Unassembled WGS sequence"/>
</dbReference>
<reference evidence="1" key="1">
    <citation type="submission" date="2023-02" db="EMBL/GenBank/DDBJ databases">
        <title>Genome of toxic invasive species Heracleum sosnowskyi carries increased number of genes despite the absence of recent whole-genome duplications.</title>
        <authorList>
            <person name="Schelkunov M."/>
            <person name="Shtratnikova V."/>
            <person name="Makarenko M."/>
            <person name="Klepikova A."/>
            <person name="Omelchenko D."/>
            <person name="Novikova G."/>
            <person name="Obukhova E."/>
            <person name="Bogdanov V."/>
            <person name="Penin A."/>
            <person name="Logacheva M."/>
        </authorList>
    </citation>
    <scope>NUCLEOTIDE SEQUENCE</scope>
    <source>
        <strain evidence="1">Hsosn_3</strain>
        <tissue evidence="1">Leaf</tissue>
    </source>
</reference>
<dbReference type="PANTHER" id="PTHR33699:SF3">
    <property type="entry name" value="OS06G0347300 PROTEIN"/>
    <property type="match status" value="1"/>
</dbReference>
<reference evidence="1" key="2">
    <citation type="submission" date="2023-05" db="EMBL/GenBank/DDBJ databases">
        <authorList>
            <person name="Schelkunov M.I."/>
        </authorList>
    </citation>
    <scope>NUCLEOTIDE SEQUENCE</scope>
    <source>
        <strain evidence="1">Hsosn_3</strain>
        <tissue evidence="1">Leaf</tissue>
    </source>
</reference>